<evidence type="ECO:0000313" key="7">
    <source>
        <dbReference type="Proteomes" id="UP000199019"/>
    </source>
</evidence>
<dbReference type="PROSITE" id="PS51781">
    <property type="entry name" value="SH3B"/>
    <property type="match status" value="1"/>
</dbReference>
<evidence type="ECO:0000256" key="2">
    <source>
        <dbReference type="ARBA" id="ARBA00011901"/>
    </source>
</evidence>
<dbReference type="Proteomes" id="UP000199019">
    <property type="component" value="Unassembled WGS sequence"/>
</dbReference>
<dbReference type="STRING" id="587636.SAMN05216199_3148"/>
<accession>A0A1H9WS67</accession>
<protein>
    <recommendedName>
        <fullName evidence="2">N-acetylmuramoyl-L-alanine amidase</fullName>
        <ecNumber evidence="2">3.5.1.28</ecNumber>
    </recommendedName>
</protein>
<name>A0A1H9WS67_9MICO</name>
<dbReference type="InterPro" id="IPR038765">
    <property type="entry name" value="Papain-like_cys_pep_sf"/>
</dbReference>
<dbReference type="GO" id="GO:0008745">
    <property type="term" value="F:N-acetylmuramoyl-L-alanine amidase activity"/>
    <property type="evidence" value="ECO:0007669"/>
    <property type="project" value="UniProtKB-EC"/>
</dbReference>
<dbReference type="InterPro" id="IPR007921">
    <property type="entry name" value="CHAP_dom"/>
</dbReference>
<proteinExistence type="predicted"/>
<feature type="chain" id="PRO_5011738208" description="N-acetylmuramoyl-L-alanine amidase" evidence="3">
    <location>
        <begin position="33"/>
        <end position="262"/>
    </location>
</feature>
<dbReference type="EC" id="3.5.1.28" evidence="2"/>
<evidence type="ECO:0000259" key="5">
    <source>
        <dbReference type="PROSITE" id="PS51781"/>
    </source>
</evidence>
<evidence type="ECO:0000313" key="6">
    <source>
        <dbReference type="EMBL" id="SES36517.1"/>
    </source>
</evidence>
<evidence type="ECO:0000256" key="1">
    <source>
        <dbReference type="ARBA" id="ARBA00001561"/>
    </source>
</evidence>
<dbReference type="EMBL" id="FOHB01000005">
    <property type="protein sequence ID" value="SES36517.1"/>
    <property type="molecule type" value="Genomic_DNA"/>
</dbReference>
<dbReference type="RefSeq" id="WP_091760010.1">
    <property type="nucleotide sequence ID" value="NZ_FOHB01000005.1"/>
</dbReference>
<dbReference type="InterPro" id="IPR003646">
    <property type="entry name" value="SH3-like_bac-type"/>
</dbReference>
<dbReference type="Pfam" id="PF05257">
    <property type="entry name" value="CHAP"/>
    <property type="match status" value="1"/>
</dbReference>
<sequence>MSRIATLTGNRPTRVAVAAVLGLGSVAGLGLAADAATGRVRTGGENLVVRSGPGTSYAKVGRISSGTKIDIICQARGTTVTGRYGTSSWWNKIGANRYVSDAFVYTGSDGRVAPLCKDSGSTNPAPTGAIKDDYPYRGASSGVDRWNFYKGQCTSFAAWRVNHNLGVAFHNHYKNVHWGNAQNWDNAARAAGIPVYGTPRVGDIAVRSSGSYGHVAYVAKVNADGSFMVEEYNHVRPDAYSYRRSTRGEGSEQFSAFIRFKR</sequence>
<dbReference type="OrthoDB" id="3734014at2"/>
<dbReference type="AlphaFoldDB" id="A0A1H9WS67"/>
<organism evidence="6 7">
    <name type="scientific">Pedococcus cremeus</name>
    <dbReference type="NCBI Taxonomy" id="587636"/>
    <lineage>
        <taxon>Bacteria</taxon>
        <taxon>Bacillati</taxon>
        <taxon>Actinomycetota</taxon>
        <taxon>Actinomycetes</taxon>
        <taxon>Micrococcales</taxon>
        <taxon>Intrasporangiaceae</taxon>
        <taxon>Pedococcus</taxon>
    </lineage>
</organism>
<reference evidence="7" key="1">
    <citation type="submission" date="2016-10" db="EMBL/GenBank/DDBJ databases">
        <authorList>
            <person name="Varghese N."/>
            <person name="Submissions S."/>
        </authorList>
    </citation>
    <scope>NUCLEOTIDE SEQUENCE [LARGE SCALE GENOMIC DNA]</scope>
    <source>
        <strain evidence="7">CGMCC 1.6963</strain>
    </source>
</reference>
<feature type="signal peptide" evidence="3">
    <location>
        <begin position="1"/>
        <end position="32"/>
    </location>
</feature>
<dbReference type="PROSITE" id="PS50911">
    <property type="entry name" value="CHAP"/>
    <property type="match status" value="1"/>
</dbReference>
<gene>
    <name evidence="6" type="ORF">SAMN05216199_3148</name>
</gene>
<keyword evidence="7" id="KW-1185">Reference proteome</keyword>
<dbReference type="SUPFAM" id="SSF54001">
    <property type="entry name" value="Cysteine proteinases"/>
    <property type="match status" value="1"/>
</dbReference>
<evidence type="ECO:0000259" key="4">
    <source>
        <dbReference type="PROSITE" id="PS50911"/>
    </source>
</evidence>
<dbReference type="Gene3D" id="2.30.30.40">
    <property type="entry name" value="SH3 Domains"/>
    <property type="match status" value="1"/>
</dbReference>
<evidence type="ECO:0000256" key="3">
    <source>
        <dbReference type="SAM" id="SignalP"/>
    </source>
</evidence>
<feature type="domain" description="Peptidase C51" evidence="4">
    <location>
        <begin position="128"/>
        <end position="259"/>
    </location>
</feature>
<comment type="catalytic activity">
    <reaction evidence="1">
        <text>Hydrolyzes the link between N-acetylmuramoyl residues and L-amino acid residues in certain cell-wall glycopeptides.</text>
        <dbReference type="EC" id="3.5.1.28"/>
    </reaction>
</comment>
<dbReference type="Gene3D" id="3.90.1720.10">
    <property type="entry name" value="endopeptidase domain like (from Nostoc punctiforme)"/>
    <property type="match status" value="1"/>
</dbReference>
<dbReference type="SMART" id="SM00287">
    <property type="entry name" value="SH3b"/>
    <property type="match status" value="1"/>
</dbReference>
<feature type="domain" description="SH3b" evidence="5">
    <location>
        <begin position="35"/>
        <end position="108"/>
    </location>
</feature>
<keyword evidence="3" id="KW-0732">Signal</keyword>